<proteinExistence type="predicted"/>
<evidence type="ECO:0000313" key="1">
    <source>
        <dbReference type="EMBL" id="SDJ06658.1"/>
    </source>
</evidence>
<dbReference type="Proteomes" id="UP000199017">
    <property type="component" value="Unassembled WGS sequence"/>
</dbReference>
<organism evidence="1 2">
    <name type="scientific">Alteribacillus bidgolensis</name>
    <dbReference type="NCBI Taxonomy" id="930129"/>
    <lineage>
        <taxon>Bacteria</taxon>
        <taxon>Bacillati</taxon>
        <taxon>Bacillota</taxon>
        <taxon>Bacilli</taxon>
        <taxon>Bacillales</taxon>
        <taxon>Bacillaceae</taxon>
        <taxon>Alteribacillus</taxon>
    </lineage>
</organism>
<dbReference type="PANTHER" id="PTHR34822">
    <property type="entry name" value="GRPB DOMAIN PROTEIN (AFU_ORTHOLOGUE AFUA_1G01530)"/>
    <property type="match status" value="1"/>
</dbReference>
<reference evidence="1 2" key="1">
    <citation type="submission" date="2016-10" db="EMBL/GenBank/DDBJ databases">
        <authorList>
            <person name="de Groot N.N."/>
        </authorList>
    </citation>
    <scope>NUCLEOTIDE SEQUENCE [LARGE SCALE GENOMIC DNA]</scope>
    <source>
        <strain evidence="2">P4B,CCM 7963,CECT 7998,DSM 25260,IBRC-M 10614,KCTC 13821</strain>
    </source>
</reference>
<keyword evidence="2" id="KW-1185">Reference proteome</keyword>
<dbReference type="GO" id="GO:0016740">
    <property type="term" value="F:transferase activity"/>
    <property type="evidence" value="ECO:0007669"/>
    <property type="project" value="UniProtKB-KW"/>
</dbReference>
<dbReference type="Pfam" id="PF04229">
    <property type="entry name" value="GrpB"/>
    <property type="match status" value="1"/>
</dbReference>
<sequence length="184" mass="21854">MVGEEIMIVKYNPNWVEDFEREKSRISTLFGTQAIVIEHVGSTSIPGQEAKPVIDIFVIVSPFKDLAYYKSLFNFEVYNYIQTDMSKRYLFNKYTNGIWTHNLHINPYNNEFYTRNELLFRDYLREHPELVREYGEIKKNVAKNFAGEFEEYTRSKTEFIQKVIDAARTKKGLPLQNVWTNELK</sequence>
<evidence type="ECO:0000313" key="2">
    <source>
        <dbReference type="Proteomes" id="UP000199017"/>
    </source>
</evidence>
<dbReference type="PANTHER" id="PTHR34822:SF1">
    <property type="entry name" value="GRPB FAMILY PROTEIN"/>
    <property type="match status" value="1"/>
</dbReference>
<dbReference type="InterPro" id="IPR043519">
    <property type="entry name" value="NT_sf"/>
</dbReference>
<accession>A0A1G8QPR5</accession>
<dbReference type="InterPro" id="IPR007344">
    <property type="entry name" value="GrpB/CoaE"/>
</dbReference>
<dbReference type="SUPFAM" id="SSF81301">
    <property type="entry name" value="Nucleotidyltransferase"/>
    <property type="match status" value="1"/>
</dbReference>
<keyword evidence="1" id="KW-0808">Transferase</keyword>
<protein>
    <submittedName>
        <fullName evidence="1">GrpB domain, predicted nucleotidyltransferase, UPF0157 family</fullName>
    </submittedName>
</protein>
<dbReference type="RefSeq" id="WP_245918031.1">
    <property type="nucleotide sequence ID" value="NZ_FNDU01000021.1"/>
</dbReference>
<name>A0A1G8QPR5_9BACI</name>
<dbReference type="AlphaFoldDB" id="A0A1G8QPR5"/>
<gene>
    <name evidence="1" type="ORF">SAMN05216352_12126</name>
</gene>
<dbReference type="EMBL" id="FNDU01000021">
    <property type="protein sequence ID" value="SDJ06658.1"/>
    <property type="molecule type" value="Genomic_DNA"/>
</dbReference>
<dbReference type="STRING" id="930129.SAMN05216352_12126"/>
<dbReference type="Gene3D" id="3.30.460.10">
    <property type="entry name" value="Beta Polymerase, domain 2"/>
    <property type="match status" value="1"/>
</dbReference>